<dbReference type="SUPFAM" id="SSF48452">
    <property type="entry name" value="TPR-like"/>
    <property type="match status" value="1"/>
</dbReference>
<evidence type="ECO:0000256" key="1">
    <source>
        <dbReference type="ARBA" id="ARBA00022737"/>
    </source>
</evidence>
<gene>
    <name evidence="3" type="ORF">LITE_LOCUS36730</name>
</gene>
<dbReference type="EMBL" id="CAMGYJ010000008">
    <property type="protein sequence ID" value="CAI0465721.1"/>
    <property type="molecule type" value="Genomic_DNA"/>
</dbReference>
<proteinExistence type="predicted"/>
<evidence type="ECO:0000313" key="4">
    <source>
        <dbReference type="Proteomes" id="UP001154282"/>
    </source>
</evidence>
<dbReference type="Pfam" id="PF20431">
    <property type="entry name" value="E_motif"/>
    <property type="match status" value="1"/>
</dbReference>
<protein>
    <recommendedName>
        <fullName evidence="5">Pentatricopeptide repeat-containing protein</fullName>
    </recommendedName>
</protein>
<dbReference type="FunFam" id="1.25.40.10:FF:000031">
    <property type="entry name" value="Pentatricopeptide repeat-containing protein mitochondrial"/>
    <property type="match status" value="1"/>
</dbReference>
<accession>A0AAV0P4E2</accession>
<dbReference type="InterPro" id="IPR011990">
    <property type="entry name" value="TPR-like_helical_dom_sf"/>
</dbReference>
<dbReference type="PANTHER" id="PTHR47926">
    <property type="entry name" value="PENTATRICOPEPTIDE REPEAT-CONTAINING PROTEIN"/>
    <property type="match status" value="1"/>
</dbReference>
<dbReference type="Pfam" id="PF01535">
    <property type="entry name" value="PPR"/>
    <property type="match status" value="1"/>
</dbReference>
<dbReference type="Pfam" id="PF13041">
    <property type="entry name" value="PPR_2"/>
    <property type="match status" value="1"/>
</dbReference>
<dbReference type="PROSITE" id="PS51375">
    <property type="entry name" value="PPR"/>
    <property type="match status" value="1"/>
</dbReference>
<organism evidence="3 4">
    <name type="scientific">Linum tenue</name>
    <dbReference type="NCBI Taxonomy" id="586396"/>
    <lineage>
        <taxon>Eukaryota</taxon>
        <taxon>Viridiplantae</taxon>
        <taxon>Streptophyta</taxon>
        <taxon>Embryophyta</taxon>
        <taxon>Tracheophyta</taxon>
        <taxon>Spermatophyta</taxon>
        <taxon>Magnoliopsida</taxon>
        <taxon>eudicotyledons</taxon>
        <taxon>Gunneridae</taxon>
        <taxon>Pentapetalae</taxon>
        <taxon>rosids</taxon>
        <taxon>fabids</taxon>
        <taxon>Malpighiales</taxon>
        <taxon>Linaceae</taxon>
        <taxon>Linum</taxon>
    </lineage>
</organism>
<dbReference type="FunFam" id="1.25.40.10:FF:001630">
    <property type="entry name" value="Pentatricopeptide repeat-containing protein At5g43790"/>
    <property type="match status" value="1"/>
</dbReference>
<evidence type="ECO:0000256" key="2">
    <source>
        <dbReference type="PROSITE-ProRule" id="PRU00708"/>
    </source>
</evidence>
<dbReference type="FunFam" id="1.25.40.10:FF:000366">
    <property type="entry name" value="Pentatricopeptide (PPR) repeat-containing protein"/>
    <property type="match status" value="1"/>
</dbReference>
<dbReference type="PANTHER" id="PTHR47926:SF450">
    <property type="entry name" value="DYW DOMAIN-CONTAINING PROTEIN"/>
    <property type="match status" value="1"/>
</dbReference>
<name>A0AAV0P4E2_9ROSI</name>
<keyword evidence="4" id="KW-1185">Reference proteome</keyword>
<dbReference type="Gene3D" id="1.25.40.10">
    <property type="entry name" value="Tetratricopeptide repeat domain"/>
    <property type="match status" value="2"/>
</dbReference>
<evidence type="ECO:0008006" key="5">
    <source>
        <dbReference type="Google" id="ProtNLM"/>
    </source>
</evidence>
<feature type="repeat" description="PPR" evidence="2">
    <location>
        <begin position="287"/>
        <end position="321"/>
    </location>
</feature>
<reference evidence="3" key="1">
    <citation type="submission" date="2022-08" db="EMBL/GenBank/DDBJ databases">
        <authorList>
            <person name="Gutierrez-Valencia J."/>
        </authorList>
    </citation>
    <scope>NUCLEOTIDE SEQUENCE</scope>
</reference>
<dbReference type="NCBIfam" id="TIGR00756">
    <property type="entry name" value="PPR"/>
    <property type="match status" value="1"/>
</dbReference>
<dbReference type="Proteomes" id="UP001154282">
    <property type="component" value="Unassembled WGS sequence"/>
</dbReference>
<dbReference type="AlphaFoldDB" id="A0AAV0P4E2"/>
<dbReference type="GO" id="GO:0009451">
    <property type="term" value="P:RNA modification"/>
    <property type="evidence" value="ECO:0007669"/>
    <property type="project" value="InterPro"/>
</dbReference>
<dbReference type="InterPro" id="IPR046960">
    <property type="entry name" value="PPR_At4g14850-like_plant"/>
</dbReference>
<comment type="caution">
    <text evidence="3">The sequence shown here is derived from an EMBL/GenBank/DDBJ whole genome shotgun (WGS) entry which is preliminary data.</text>
</comment>
<keyword evidence="1" id="KW-0677">Repeat</keyword>
<dbReference type="InterPro" id="IPR046848">
    <property type="entry name" value="E_motif"/>
</dbReference>
<sequence>MKSSSIAIFSSHPTLQLLERCKTFGNLRQVHAQLLVTGLALHTYPLSRLLFVSSSSSPPAHTLCIFNQIPNPTIFLFNTVISCFANHTNRTHLAFSLYDRALHHPTVAPNSFTFPSLFKSCGFRPWVRHGLALHTHVLKFLEPPYDQFVQASLLNYYANCGKLDPARRLFDRISRPDLASWNSILAAYARRAAENSDQTDVSIETLHLFHEMQRNANVRPNEVTLVAVIGACSNLGALGQGAWAHRLVLKSGLNLNRYVGTALIEMYSKSGRVDFARQVFDQLPHRDTLCYNAMIGGFAMHGNGLQALELCEKMELEGLAPDNVTFVFAMSACSHSGLVEQGQKIFQSIKQVYGIKPTVEHYGCVVNLLIRNGRLNEAKERVKDMPVKPNAVIWRSLLAGARIHGDLQLGEMALKQLLQLEPQKSGNYALLSNMYASTNKWEEVKKVREAMKEAGIIKFPGSSLVEIGGTMHEFITGDRTHPCSTDVFAMVEEMNMRLQEHGHNPNTREVLFDIEEEEKEDDPSYTARGWRLHSLCRWPMKVVRMLLL</sequence>
<dbReference type="InterPro" id="IPR002885">
    <property type="entry name" value="PPR_rpt"/>
</dbReference>
<dbReference type="GO" id="GO:0003723">
    <property type="term" value="F:RNA binding"/>
    <property type="evidence" value="ECO:0007669"/>
    <property type="project" value="InterPro"/>
</dbReference>
<evidence type="ECO:0000313" key="3">
    <source>
        <dbReference type="EMBL" id="CAI0465721.1"/>
    </source>
</evidence>